<dbReference type="AlphaFoldDB" id="A0A6J4R8E4"/>
<evidence type="ECO:0008006" key="2">
    <source>
        <dbReference type="Google" id="ProtNLM"/>
    </source>
</evidence>
<name>A0A6J4R8E4_9ACTN</name>
<protein>
    <recommendedName>
        <fullName evidence="2">DUF4230 domain-containing protein</fullName>
    </recommendedName>
</protein>
<accession>A0A6J4R8E4</accession>
<sequence>MGKGRGGGLGTTLVLALLLVLVSVGVGVGIGRATFLGNLPVVGPLLFEERPARTTAGPTVVEGIQDLDRLATVRWTESVPVTRESGGTGLERFFSGEKVLLIASGDVEAGVDLARIGEDDVQVEGDAVTIRLPEPEVLSASLDERETRIYDRDFSPLNLRPDDELVEEARREAVGRIEAAARENGILEQAERNAEESIRAFATTLGFEEVRFR</sequence>
<gene>
    <name evidence="1" type="ORF">AVDCRST_MAG25-757</name>
</gene>
<organism evidence="1">
    <name type="scientific">uncultured Rubrobacteraceae bacterium</name>
    <dbReference type="NCBI Taxonomy" id="349277"/>
    <lineage>
        <taxon>Bacteria</taxon>
        <taxon>Bacillati</taxon>
        <taxon>Actinomycetota</taxon>
        <taxon>Rubrobacteria</taxon>
        <taxon>Rubrobacterales</taxon>
        <taxon>Rubrobacteraceae</taxon>
        <taxon>environmental samples</taxon>
    </lineage>
</organism>
<proteinExistence type="predicted"/>
<dbReference type="EMBL" id="CADCVI010000050">
    <property type="protein sequence ID" value="CAA9460349.1"/>
    <property type="molecule type" value="Genomic_DNA"/>
</dbReference>
<dbReference type="Pfam" id="PF14014">
    <property type="entry name" value="DUF4230"/>
    <property type="match status" value="1"/>
</dbReference>
<evidence type="ECO:0000313" key="1">
    <source>
        <dbReference type="EMBL" id="CAA9460349.1"/>
    </source>
</evidence>
<dbReference type="InterPro" id="IPR025324">
    <property type="entry name" value="DUF4230"/>
</dbReference>
<reference evidence="1" key="1">
    <citation type="submission" date="2020-02" db="EMBL/GenBank/DDBJ databases">
        <authorList>
            <person name="Meier V. D."/>
        </authorList>
    </citation>
    <scope>NUCLEOTIDE SEQUENCE</scope>
    <source>
        <strain evidence="1">AVDCRST_MAG25</strain>
    </source>
</reference>